<evidence type="ECO:0000256" key="5">
    <source>
        <dbReference type="ARBA" id="ARBA00024029"/>
    </source>
</evidence>
<dbReference type="InterPro" id="IPR024087">
    <property type="entry name" value="Creatininase-like_sf"/>
</dbReference>
<dbReference type="GO" id="GO:0016811">
    <property type="term" value="F:hydrolase activity, acting on carbon-nitrogen (but not peptide) bonds, in linear amides"/>
    <property type="evidence" value="ECO:0007669"/>
    <property type="project" value="TreeGrafter"/>
</dbReference>
<dbReference type="PANTHER" id="PTHR35005">
    <property type="entry name" value="3-DEHYDRO-SCYLLO-INOSOSE HYDROLASE"/>
    <property type="match status" value="1"/>
</dbReference>
<dbReference type="EC" id="3.5.2.10" evidence="7"/>
<keyword evidence="3 7" id="KW-0378">Hydrolase</keyword>
<reference evidence="7" key="1">
    <citation type="submission" date="2019-07" db="EMBL/GenBank/DDBJ databases">
        <authorList>
            <person name="Weber M."/>
            <person name="Kostadinov I."/>
            <person name="Kostadinov D I."/>
        </authorList>
    </citation>
    <scope>NUCLEOTIDE SEQUENCE</scope>
    <source>
        <strain evidence="7">Gfbio:sag-sample-m06:053724c1-46a9-4a36-b237-ea2bf867836b</strain>
    </source>
</reference>
<dbReference type="Gene3D" id="3.40.50.10310">
    <property type="entry name" value="Creatininase"/>
    <property type="match status" value="1"/>
</dbReference>
<dbReference type="PANTHER" id="PTHR35005:SF1">
    <property type="entry name" value="2-AMINO-5-FORMYLAMINO-6-RIBOSYLAMINOPYRIMIDIN-4(3H)-ONE 5'-MONOPHOSPHATE DEFORMYLASE"/>
    <property type="match status" value="1"/>
</dbReference>
<evidence type="ECO:0000256" key="3">
    <source>
        <dbReference type="ARBA" id="ARBA00022801"/>
    </source>
</evidence>
<evidence type="ECO:0000313" key="7">
    <source>
        <dbReference type="EMBL" id="VUX55765.1"/>
    </source>
</evidence>
<name>A0A7D9D1T8_9GAMM</name>
<keyword evidence="2" id="KW-0479">Metal-binding</keyword>
<evidence type="ECO:0000256" key="4">
    <source>
        <dbReference type="ARBA" id="ARBA00022833"/>
    </source>
</evidence>
<protein>
    <submittedName>
        <fullName evidence="7">Putative Creatinine amidohydrolase</fullName>
        <ecNumber evidence="7">3.5.2.10</ecNumber>
    </submittedName>
</protein>
<keyword evidence="4" id="KW-0862">Zinc</keyword>
<comment type="cofactor">
    <cofactor evidence="1">
        <name>Zn(2+)</name>
        <dbReference type="ChEBI" id="CHEBI:29105"/>
    </cofactor>
</comment>
<evidence type="ECO:0000256" key="1">
    <source>
        <dbReference type="ARBA" id="ARBA00001947"/>
    </source>
</evidence>
<sequence>MSLARVLVCIGSCIFTFTAWGQSPGVHLGDLSWPEAERRYAETPIVIIPFGAGAKEHGPHLPMNADRVVMDHLVNAAIESRDVIVAPPILHGWFPAFREFPGTEVADPKVFQDFVFHVGLSLAQQGAQRIVFLNTGIANATGLPISIAAREIRAQTAVPTLVVSWGDLETDEIDALQEQQMGGHGDEIETSINLYLQPDLVNMSLAVQDYGDRSPKDYGGYQPGVLARNPNDPLYTESGIFGDATLATAAKGKAALEVLTREWLKALEGFAEVPLRRQQ</sequence>
<dbReference type="AlphaFoldDB" id="A0A7D9D1T8"/>
<evidence type="ECO:0000256" key="2">
    <source>
        <dbReference type="ARBA" id="ARBA00022723"/>
    </source>
</evidence>
<dbReference type="Pfam" id="PF02633">
    <property type="entry name" value="Creatininase"/>
    <property type="match status" value="1"/>
</dbReference>
<dbReference type="EMBL" id="LR633967">
    <property type="protein sequence ID" value="VUX55765.1"/>
    <property type="molecule type" value="Genomic_DNA"/>
</dbReference>
<dbReference type="GO" id="GO:0047789">
    <property type="term" value="F:creatininase activity"/>
    <property type="evidence" value="ECO:0007669"/>
    <property type="project" value="UniProtKB-EC"/>
</dbReference>
<keyword evidence="6" id="KW-0732">Signal</keyword>
<proteinExistence type="inferred from homology"/>
<dbReference type="GO" id="GO:0009231">
    <property type="term" value="P:riboflavin biosynthetic process"/>
    <property type="evidence" value="ECO:0007669"/>
    <property type="project" value="TreeGrafter"/>
</dbReference>
<feature type="chain" id="PRO_5027708689" evidence="6">
    <location>
        <begin position="22"/>
        <end position="279"/>
    </location>
</feature>
<comment type="similarity">
    <text evidence="5">Belongs to the creatininase superfamily.</text>
</comment>
<organism evidence="7">
    <name type="scientific">uncultured Woeseiaceae bacterium</name>
    <dbReference type="NCBI Taxonomy" id="1983305"/>
    <lineage>
        <taxon>Bacteria</taxon>
        <taxon>Pseudomonadati</taxon>
        <taxon>Pseudomonadota</taxon>
        <taxon>Gammaproteobacteria</taxon>
        <taxon>Woeseiales</taxon>
        <taxon>Woeseiaceae</taxon>
        <taxon>environmental samples</taxon>
    </lineage>
</organism>
<dbReference type="GO" id="GO:0046872">
    <property type="term" value="F:metal ion binding"/>
    <property type="evidence" value="ECO:0007669"/>
    <property type="project" value="UniProtKB-KW"/>
</dbReference>
<accession>A0A7D9D1T8</accession>
<gene>
    <name evidence="7" type="ORF">JTBM06_V1_100025</name>
</gene>
<feature type="signal peptide" evidence="6">
    <location>
        <begin position="1"/>
        <end position="21"/>
    </location>
</feature>
<dbReference type="SUPFAM" id="SSF102215">
    <property type="entry name" value="Creatininase"/>
    <property type="match status" value="1"/>
</dbReference>
<evidence type="ECO:0000256" key="6">
    <source>
        <dbReference type="SAM" id="SignalP"/>
    </source>
</evidence>
<dbReference type="InterPro" id="IPR003785">
    <property type="entry name" value="Creatininase/forma_Hydrolase"/>
</dbReference>